<accession>A0AAP2CEZ4</accession>
<sequence length="251" mass="30581">MMAVTRASLFFFLFIPLFSFGQEELRETNELEQGGLYWIRYYLEWELSDKLQLDVEAENRRFFSPSRQYQFITRGTLYYLQSEAWNFGIGMAYSQMHSLWTPLVEPEIRPHQETNYTHEAGRWNFNHRLRIEQRFRGDTTRTFVSPEEVEEELESTYSFNMRYRYEFTTDFDIIDKGRKKGHLHAQGFAAIMVRTDEDDIFDTFRYYGGLRYYLTDNLRLELGYLRHLEKEHTYDFQYSYSTLRFTVRHKL</sequence>
<dbReference type="Pfam" id="PF10677">
    <property type="entry name" value="DUF2490"/>
    <property type="match status" value="1"/>
</dbReference>
<dbReference type="Proteomes" id="UP001319104">
    <property type="component" value="Unassembled WGS sequence"/>
</dbReference>
<dbReference type="EMBL" id="JAHCMY010000001">
    <property type="protein sequence ID" value="MBS9522632.1"/>
    <property type="molecule type" value="Genomic_DNA"/>
</dbReference>
<dbReference type="InterPro" id="IPR011250">
    <property type="entry name" value="OMP/PagP_B-barrel"/>
</dbReference>
<keyword evidence="2" id="KW-1185">Reference proteome</keyword>
<reference evidence="1 2" key="1">
    <citation type="submission" date="2021-05" db="EMBL/GenBank/DDBJ databases">
        <authorList>
            <person name="Zhang Z.D."/>
            <person name="Osman G."/>
        </authorList>
    </citation>
    <scope>NUCLEOTIDE SEQUENCE [LARGE SCALE GENOMIC DNA]</scope>
    <source>
        <strain evidence="1 2">KCTC 32217</strain>
    </source>
</reference>
<evidence type="ECO:0000313" key="2">
    <source>
        <dbReference type="Proteomes" id="UP001319104"/>
    </source>
</evidence>
<gene>
    <name evidence="1" type="ORF">KI659_01270</name>
</gene>
<comment type="caution">
    <text evidence="1">The sequence shown here is derived from an EMBL/GenBank/DDBJ whole genome shotgun (WGS) entry which is preliminary data.</text>
</comment>
<dbReference type="SUPFAM" id="SSF56925">
    <property type="entry name" value="OMPA-like"/>
    <property type="match status" value="1"/>
</dbReference>
<dbReference type="RefSeq" id="WP_213943526.1">
    <property type="nucleotide sequence ID" value="NZ_JAHBGI010000004.1"/>
</dbReference>
<evidence type="ECO:0000313" key="1">
    <source>
        <dbReference type="EMBL" id="MBS9522632.1"/>
    </source>
</evidence>
<name>A0AAP2CEZ4_9BACT</name>
<dbReference type="AlphaFoldDB" id="A0AAP2CEZ4"/>
<dbReference type="InterPro" id="IPR019619">
    <property type="entry name" value="DUF2490"/>
</dbReference>
<protein>
    <submittedName>
        <fullName evidence="1">DUF2490 domain-containing protein</fullName>
    </submittedName>
</protein>
<proteinExistence type="predicted"/>
<organism evidence="1 2">
    <name type="scientific">Litoribacter ruber</name>
    <dbReference type="NCBI Taxonomy" id="702568"/>
    <lineage>
        <taxon>Bacteria</taxon>
        <taxon>Pseudomonadati</taxon>
        <taxon>Bacteroidota</taxon>
        <taxon>Cytophagia</taxon>
        <taxon>Cytophagales</taxon>
        <taxon>Cyclobacteriaceae</taxon>
        <taxon>Litoribacter</taxon>
    </lineage>
</organism>